<keyword evidence="2 5" id="KW-0812">Transmembrane</keyword>
<dbReference type="EMBL" id="KZ501844">
    <property type="protein sequence ID" value="PKU87861.1"/>
    <property type="molecule type" value="Genomic_DNA"/>
</dbReference>
<dbReference type="PROSITE" id="PS50922">
    <property type="entry name" value="TLC"/>
    <property type="match status" value="1"/>
</dbReference>
<sequence length="231" mass="26345">MEDYIVNWIFRGVVLWAVTFMLIRRALPKRSFNFCNRIVSTIHASLAVSLSILSVQDWSCPVCPLASKSSQLQMKTLAITLSYMIYDFICCQFDKQMSIDNSVHHVVSIVGIGAGLAYEQCGSEMVAALWITEISSPFLHMREILKELGYKDTDLNLLFDILFAVIFSLSRMVAGPYLTYLTLMAENPIIVKMMAMGLQLVSAFWFYKIVRMVRYKLTRKFASEKSAKEKS</sequence>
<reference evidence="8 9" key="1">
    <citation type="journal article" date="2016" name="Sci. Rep.">
        <title>The Dendrobium catenatum Lindl. genome sequence provides insights into polysaccharide synthase, floral development and adaptive evolution.</title>
        <authorList>
            <person name="Zhang G.Q."/>
            <person name="Xu Q."/>
            <person name="Bian C."/>
            <person name="Tsai W.C."/>
            <person name="Yeh C.M."/>
            <person name="Liu K.W."/>
            <person name="Yoshida K."/>
            <person name="Zhang L.S."/>
            <person name="Chang S.B."/>
            <person name="Chen F."/>
            <person name="Shi Y."/>
            <person name="Su Y.Y."/>
            <person name="Zhang Y.Q."/>
            <person name="Chen L.J."/>
            <person name="Yin Y."/>
            <person name="Lin M."/>
            <person name="Huang H."/>
            <person name="Deng H."/>
            <person name="Wang Z.W."/>
            <person name="Zhu S.L."/>
            <person name="Zhao X."/>
            <person name="Deng C."/>
            <person name="Niu S.C."/>
            <person name="Huang J."/>
            <person name="Wang M."/>
            <person name="Liu G.H."/>
            <person name="Yang H.J."/>
            <person name="Xiao X.J."/>
            <person name="Hsiao Y.Y."/>
            <person name="Wu W.L."/>
            <person name="Chen Y.Y."/>
            <person name="Mitsuda N."/>
            <person name="Ohme-Takagi M."/>
            <person name="Luo Y.B."/>
            <person name="Van de Peer Y."/>
            <person name="Liu Z.J."/>
        </authorList>
    </citation>
    <scope>NUCLEOTIDE SEQUENCE [LARGE SCALE GENOMIC DNA]</scope>
    <source>
        <tissue evidence="8">The whole plant</tissue>
    </source>
</reference>
<dbReference type="OrthoDB" id="506011at2759"/>
<name>A0A2I0XIX9_9ASPA</name>
<evidence type="ECO:0000256" key="6">
    <source>
        <dbReference type="SAM" id="Phobius"/>
    </source>
</evidence>
<dbReference type="SMART" id="SM00724">
    <property type="entry name" value="TLC"/>
    <property type="match status" value="1"/>
</dbReference>
<feature type="transmembrane region" description="Helical" evidence="6">
    <location>
        <begin position="155"/>
        <end position="177"/>
    </location>
</feature>
<evidence type="ECO:0000313" key="9">
    <source>
        <dbReference type="Proteomes" id="UP000233837"/>
    </source>
</evidence>
<evidence type="ECO:0000256" key="4">
    <source>
        <dbReference type="ARBA" id="ARBA00023136"/>
    </source>
</evidence>
<keyword evidence="9" id="KW-1185">Reference proteome</keyword>
<dbReference type="AlphaFoldDB" id="A0A2I0XIX9"/>
<evidence type="ECO:0000256" key="3">
    <source>
        <dbReference type="ARBA" id="ARBA00022989"/>
    </source>
</evidence>
<dbReference type="InterPro" id="IPR042512">
    <property type="entry name" value="TLCD5"/>
</dbReference>
<keyword evidence="3 6" id="KW-1133">Transmembrane helix</keyword>
<dbReference type="Proteomes" id="UP000233837">
    <property type="component" value="Unassembled WGS sequence"/>
</dbReference>
<accession>A0A2I0XIX9</accession>
<evidence type="ECO:0000259" key="7">
    <source>
        <dbReference type="PROSITE" id="PS50922"/>
    </source>
</evidence>
<dbReference type="GO" id="GO:0016020">
    <property type="term" value="C:membrane"/>
    <property type="evidence" value="ECO:0007669"/>
    <property type="project" value="UniProtKB-SubCell"/>
</dbReference>
<protein>
    <recommendedName>
        <fullName evidence="7">TLC domain-containing protein</fullName>
    </recommendedName>
</protein>
<dbReference type="PANTHER" id="PTHR31898">
    <property type="entry name" value="TRANSMEMBRANE PROTEIN 136"/>
    <property type="match status" value="1"/>
</dbReference>
<evidence type="ECO:0000256" key="1">
    <source>
        <dbReference type="ARBA" id="ARBA00004141"/>
    </source>
</evidence>
<evidence type="ECO:0000256" key="5">
    <source>
        <dbReference type="PROSITE-ProRule" id="PRU00205"/>
    </source>
</evidence>
<organism evidence="8 9">
    <name type="scientific">Dendrobium catenatum</name>
    <dbReference type="NCBI Taxonomy" id="906689"/>
    <lineage>
        <taxon>Eukaryota</taxon>
        <taxon>Viridiplantae</taxon>
        <taxon>Streptophyta</taxon>
        <taxon>Embryophyta</taxon>
        <taxon>Tracheophyta</taxon>
        <taxon>Spermatophyta</taxon>
        <taxon>Magnoliopsida</taxon>
        <taxon>Liliopsida</taxon>
        <taxon>Asparagales</taxon>
        <taxon>Orchidaceae</taxon>
        <taxon>Epidendroideae</taxon>
        <taxon>Malaxideae</taxon>
        <taxon>Dendrobiinae</taxon>
        <taxon>Dendrobium</taxon>
    </lineage>
</organism>
<evidence type="ECO:0000256" key="2">
    <source>
        <dbReference type="ARBA" id="ARBA00022692"/>
    </source>
</evidence>
<dbReference type="Pfam" id="PF03798">
    <property type="entry name" value="TRAM_LAG1_CLN8"/>
    <property type="match status" value="1"/>
</dbReference>
<evidence type="ECO:0000313" key="8">
    <source>
        <dbReference type="EMBL" id="PKU87861.1"/>
    </source>
</evidence>
<comment type="subcellular location">
    <subcellularLocation>
        <location evidence="1">Membrane</location>
        <topology evidence="1">Multi-pass membrane protein</topology>
    </subcellularLocation>
</comment>
<gene>
    <name evidence="8" type="ORF">MA16_Dca025090</name>
</gene>
<dbReference type="PANTHER" id="PTHR31898:SF1">
    <property type="entry name" value="TLC DOMAIN-CONTAINING PROTEIN 5"/>
    <property type="match status" value="1"/>
</dbReference>
<feature type="transmembrane region" description="Helical" evidence="6">
    <location>
        <begin position="6"/>
        <end position="23"/>
    </location>
</feature>
<feature type="transmembrane region" description="Helical" evidence="6">
    <location>
        <begin position="189"/>
        <end position="210"/>
    </location>
</feature>
<dbReference type="InterPro" id="IPR006634">
    <property type="entry name" value="TLC-dom"/>
</dbReference>
<feature type="domain" description="TLC" evidence="7">
    <location>
        <begin position="29"/>
        <end position="218"/>
    </location>
</feature>
<keyword evidence="4 5" id="KW-0472">Membrane</keyword>
<reference evidence="8 9" key="2">
    <citation type="journal article" date="2017" name="Nature">
        <title>The Apostasia genome and the evolution of orchids.</title>
        <authorList>
            <person name="Zhang G.Q."/>
            <person name="Liu K.W."/>
            <person name="Li Z."/>
            <person name="Lohaus R."/>
            <person name="Hsiao Y.Y."/>
            <person name="Niu S.C."/>
            <person name="Wang J.Y."/>
            <person name="Lin Y.C."/>
            <person name="Xu Q."/>
            <person name="Chen L.J."/>
            <person name="Yoshida K."/>
            <person name="Fujiwara S."/>
            <person name="Wang Z.W."/>
            <person name="Zhang Y.Q."/>
            <person name="Mitsuda N."/>
            <person name="Wang M."/>
            <person name="Liu G.H."/>
            <person name="Pecoraro L."/>
            <person name="Huang H.X."/>
            <person name="Xiao X.J."/>
            <person name="Lin M."/>
            <person name="Wu X.Y."/>
            <person name="Wu W.L."/>
            <person name="Chen Y.Y."/>
            <person name="Chang S.B."/>
            <person name="Sakamoto S."/>
            <person name="Ohme-Takagi M."/>
            <person name="Yagi M."/>
            <person name="Zeng S.J."/>
            <person name="Shen C.Y."/>
            <person name="Yeh C.M."/>
            <person name="Luo Y.B."/>
            <person name="Tsai W.C."/>
            <person name="Van de Peer Y."/>
            <person name="Liu Z.J."/>
        </authorList>
    </citation>
    <scope>NUCLEOTIDE SEQUENCE [LARGE SCALE GENOMIC DNA]</scope>
    <source>
        <tissue evidence="8">The whole plant</tissue>
    </source>
</reference>
<proteinExistence type="predicted"/>